<protein>
    <submittedName>
        <fullName evidence="1">Uncharacterized protein</fullName>
    </submittedName>
</protein>
<evidence type="ECO:0000313" key="2">
    <source>
        <dbReference type="Proteomes" id="UP001139981"/>
    </source>
</evidence>
<dbReference type="EMBL" id="JANBVB010000002">
    <property type="protein sequence ID" value="KAJ2900894.1"/>
    <property type="molecule type" value="Genomic_DNA"/>
</dbReference>
<gene>
    <name evidence="1" type="ORF">IWW38_000269</name>
</gene>
<keyword evidence="2" id="KW-1185">Reference proteome</keyword>
<sequence length="1133" mass="123783">MADNGNAAKASSGARQAAFSYADIAKGRSSDKPAEAGPESSSAVASVWLPARNSTASLVAMPAIQFGSLNQQTRPSSPLAAQPAELDTAAATSGGIPSTPVKSGSKPKFGTVQSDAATDSSELPAQPGHKKNSKKNKKNNRHQSQGSTPKPKGSRNGRQQVDVGAAEYFADCPFEFYGRPQARFPGKNAYLAPYMPQANVHYAMTQPAGYVMQPVAGWMPTMPHEFAYMPMGAPCYEQYWHAPLGAGSPPQHGVCAMPNYDLFSQTSSLSSSVTALSVNDQTTQSSLKASAQAFVPVRRPVRIVNPNTNEEIDLSKVQQRSVPTASESIEEKDTLPDVETASVETIVEAVEIAVDAVEAIVEAVEIAVDAVEAIVEAVAEPLAGETVVETNENTDADQTALAPVESHRILSSAEIIELYAGESDVPTLVGEILRYPRVFLERFNGLCQPPSPANFELVDTDDQNCDMSRSTSGSSRPRDSALRSGFGSMGNFRHAQVQNSLETSDERFKRSTSEFWGRSDGDRESRGGRSTNARGGRDRNGGRRGSQHGRKRSDGYPQMDLANVKPLEKSENRYIPNSLRVDKDSGEDNDMQEQVFDRRIRALLNKLTLDNFDIVSDELLAWGNKSVGESDGRILRHLVMLVYQKAIDELNWGAMYARLCHKLICNIDMQVEDHSLLTKDGKHLCGGHLVRKYLLTKCQEDFERGWKVEIPQDIESEEYNDAMKIKRRGLGLVRLVGELFILDILKPPILHECVKRLLSDVETPEDEDIESLTKLISIVGKKMDTPEYKDAMDAYFAHIQSMSVNKNIPSRIRFMLMGVVELRNDGWVADNADAGPKTIAEIHEEMECKRQYEAKMYGTPSNRGRLADSHSKRGEDFGRRRYGNANIGGSSGGGRTDQNQRAGDMSGFGNLSRSRQNSTADASALGGNPFSSFTGGSRGWSNNSAETLGSSKHASSNSSRASSVASTPKSVSTRNMFDLLTNEEEDELFISVHEEVSASLPKAAELTMDTETMRRKIKSMIDEYVSVSDDADFTEYFKELGAANHQKAVFEIASNVMDSRLVHVEQVVKGIQALVASNTLAEDVAAAGLAEFSKVLEDIVIDAPNAYKYFGMLMNAAQVPHSCIPDDVLKQIY</sequence>
<dbReference type="Proteomes" id="UP001139981">
    <property type="component" value="Unassembled WGS sequence"/>
</dbReference>
<name>A0ACC1M9M6_9FUNG</name>
<organism evidence="1 2">
    <name type="scientific">Coemansia aciculifera</name>
    <dbReference type="NCBI Taxonomy" id="417176"/>
    <lineage>
        <taxon>Eukaryota</taxon>
        <taxon>Fungi</taxon>
        <taxon>Fungi incertae sedis</taxon>
        <taxon>Zoopagomycota</taxon>
        <taxon>Kickxellomycotina</taxon>
        <taxon>Kickxellomycetes</taxon>
        <taxon>Kickxellales</taxon>
        <taxon>Kickxellaceae</taxon>
        <taxon>Coemansia</taxon>
    </lineage>
</organism>
<evidence type="ECO:0000313" key="1">
    <source>
        <dbReference type="EMBL" id="KAJ2900894.1"/>
    </source>
</evidence>
<comment type="caution">
    <text evidence="1">The sequence shown here is derived from an EMBL/GenBank/DDBJ whole genome shotgun (WGS) entry which is preliminary data.</text>
</comment>
<reference evidence="1" key="1">
    <citation type="submission" date="2022-07" db="EMBL/GenBank/DDBJ databases">
        <title>Phylogenomic reconstructions and comparative analyses of Kickxellomycotina fungi.</title>
        <authorList>
            <person name="Reynolds N.K."/>
            <person name="Stajich J.E."/>
            <person name="Barry K."/>
            <person name="Grigoriev I.V."/>
            <person name="Crous P."/>
            <person name="Smith M.E."/>
        </authorList>
    </citation>
    <scope>NUCLEOTIDE SEQUENCE</scope>
    <source>
        <strain evidence="1">CBS 190363</strain>
    </source>
</reference>
<accession>A0ACC1M9M6</accession>
<proteinExistence type="predicted"/>